<accession>A0ACC7SAY1</accession>
<protein>
    <submittedName>
        <fullName evidence="1">FtsX-like permease family protein</fullName>
    </submittedName>
</protein>
<reference evidence="2" key="1">
    <citation type="journal article" date="2020" name="Toxins">
        <title>Phylogenomic Analysis of Secondary Metabolism in the Toxic Cyanobacterial Genera Anabaena, Dolichospermum and Aphanizomenon.</title>
        <authorList>
            <person name="Oesterholm J."/>
            <person name="Popin R.V."/>
            <person name="Fewer D.P."/>
            <person name="Sivonen K."/>
        </authorList>
    </citation>
    <scope>NUCLEOTIDE SEQUENCE [LARGE SCALE GENOMIC DNA]</scope>
    <source>
        <strain evidence="2">UHCC 0037</strain>
    </source>
</reference>
<dbReference type="Proteomes" id="UP001517388">
    <property type="component" value="Unassembled WGS sequence"/>
</dbReference>
<evidence type="ECO:0000313" key="2">
    <source>
        <dbReference type="Proteomes" id="UP001517388"/>
    </source>
</evidence>
<organism evidence="1 2">
    <name type="scientific">Dolichospermum flos-aquae UHCC 0037</name>
    <dbReference type="NCBI Taxonomy" id="2590026"/>
    <lineage>
        <taxon>Bacteria</taxon>
        <taxon>Bacillati</taxon>
        <taxon>Cyanobacteriota</taxon>
        <taxon>Cyanophyceae</taxon>
        <taxon>Nostocales</taxon>
        <taxon>Aphanizomenonaceae</taxon>
        <taxon>Dolichospermum</taxon>
    </lineage>
</organism>
<gene>
    <name evidence="1" type="ORF">FJR39_18265</name>
</gene>
<proteinExistence type="predicted"/>
<name>A0ACC7SAY1_DOLFA</name>
<evidence type="ECO:0000313" key="1">
    <source>
        <dbReference type="EMBL" id="MTJ44989.1"/>
    </source>
</evidence>
<keyword evidence="2" id="KW-1185">Reference proteome</keyword>
<comment type="caution">
    <text evidence="1">The sequence shown here is derived from an EMBL/GenBank/DDBJ whole genome shotgun (WGS) entry which is preliminary data.</text>
</comment>
<sequence>MIFKISTAWLQLKHEKIRLMVAIGGISFAVVLIFMQLGLRVALFDSAVAFYSKLEADIFLLSPRSTALIAMENFSERRLDQTLAFPEVKNVIPIYLGFAQWKNPQTRNYWRNIYVIGFELNKNVFNLSGFNNNLDKLKEPDMVLFDAKSRTEFGPIVELFNQQGKVETEIGDRGPNNRKITVGGLFEIGTSFGSDGNLITSDLNFLRIFIQRKKGFINLGIIQLHPGYNPEQVIRKLKDYLPPDIRVMNRQELMDFEKEYWNTTTPIGFVFTFGVILGTIVGIIIVYQILYSNVSEHLAEYATLKAMGYKHKYLLTVIFQEALILAILGYIPGFLITLSMYQAAQQATRLPITMETTRALTVLFLTILICFSSGAIAVRKLQDADPADIF</sequence>
<dbReference type="EMBL" id="VILF01000004">
    <property type="protein sequence ID" value="MTJ44989.1"/>
    <property type="molecule type" value="Genomic_DNA"/>
</dbReference>